<reference evidence="1 2" key="1">
    <citation type="journal article" date="2023" name="G3 (Bethesda)">
        <title>A chromosome-length genome assembly and annotation of blackberry (Rubus argutus, cv. 'Hillquist').</title>
        <authorList>
            <person name="Bruna T."/>
            <person name="Aryal R."/>
            <person name="Dudchenko O."/>
            <person name="Sargent D.J."/>
            <person name="Mead D."/>
            <person name="Buti M."/>
            <person name="Cavallini A."/>
            <person name="Hytonen T."/>
            <person name="Andres J."/>
            <person name="Pham M."/>
            <person name="Weisz D."/>
            <person name="Mascagni F."/>
            <person name="Usai G."/>
            <person name="Natali L."/>
            <person name="Bassil N."/>
            <person name="Fernandez G.E."/>
            <person name="Lomsadze A."/>
            <person name="Armour M."/>
            <person name="Olukolu B."/>
            <person name="Poorten T."/>
            <person name="Britton C."/>
            <person name="Davik J."/>
            <person name="Ashrafi H."/>
            <person name="Aiden E.L."/>
            <person name="Borodovsky M."/>
            <person name="Worthington M."/>
        </authorList>
    </citation>
    <scope>NUCLEOTIDE SEQUENCE [LARGE SCALE GENOMIC DNA]</scope>
    <source>
        <strain evidence="1">PI 553951</strain>
    </source>
</reference>
<comment type="caution">
    <text evidence="1">The sequence shown here is derived from an EMBL/GenBank/DDBJ whole genome shotgun (WGS) entry which is preliminary data.</text>
</comment>
<evidence type="ECO:0000313" key="2">
    <source>
        <dbReference type="Proteomes" id="UP001457282"/>
    </source>
</evidence>
<protein>
    <submittedName>
        <fullName evidence="1">Uncharacterized protein</fullName>
    </submittedName>
</protein>
<dbReference type="Proteomes" id="UP001457282">
    <property type="component" value="Unassembled WGS sequence"/>
</dbReference>
<dbReference type="AlphaFoldDB" id="A0AAW1X2N4"/>
<keyword evidence="2" id="KW-1185">Reference proteome</keyword>
<accession>A0AAW1X2N4</accession>
<name>A0AAW1X2N4_RUBAR</name>
<evidence type="ECO:0000313" key="1">
    <source>
        <dbReference type="EMBL" id="KAK9930603.1"/>
    </source>
</evidence>
<gene>
    <name evidence="1" type="ORF">M0R45_027637</name>
</gene>
<dbReference type="EMBL" id="JBEDUW010000005">
    <property type="protein sequence ID" value="KAK9930603.1"/>
    <property type="molecule type" value="Genomic_DNA"/>
</dbReference>
<sequence>MAWRRSSNSWNLRLIIGKVGICFLVLALVSVSAKESLEPQASSSQNHGKKLKSNNLIGVEKSHTGGVLGYKHVWPGIRFGWKIVVGTLLGFLGAAFGSVGEIINSNIKCMITAGAAATVLYN</sequence>
<proteinExistence type="predicted"/>
<organism evidence="1 2">
    <name type="scientific">Rubus argutus</name>
    <name type="common">Southern blackberry</name>
    <dbReference type="NCBI Taxonomy" id="59490"/>
    <lineage>
        <taxon>Eukaryota</taxon>
        <taxon>Viridiplantae</taxon>
        <taxon>Streptophyta</taxon>
        <taxon>Embryophyta</taxon>
        <taxon>Tracheophyta</taxon>
        <taxon>Spermatophyta</taxon>
        <taxon>Magnoliopsida</taxon>
        <taxon>eudicotyledons</taxon>
        <taxon>Gunneridae</taxon>
        <taxon>Pentapetalae</taxon>
        <taxon>rosids</taxon>
        <taxon>fabids</taxon>
        <taxon>Rosales</taxon>
        <taxon>Rosaceae</taxon>
        <taxon>Rosoideae</taxon>
        <taxon>Rosoideae incertae sedis</taxon>
        <taxon>Rubus</taxon>
    </lineage>
</organism>